<organism evidence="2 3">
    <name type="scientific">Caerostris darwini</name>
    <dbReference type="NCBI Taxonomy" id="1538125"/>
    <lineage>
        <taxon>Eukaryota</taxon>
        <taxon>Metazoa</taxon>
        <taxon>Ecdysozoa</taxon>
        <taxon>Arthropoda</taxon>
        <taxon>Chelicerata</taxon>
        <taxon>Arachnida</taxon>
        <taxon>Araneae</taxon>
        <taxon>Araneomorphae</taxon>
        <taxon>Entelegynae</taxon>
        <taxon>Araneoidea</taxon>
        <taxon>Araneidae</taxon>
        <taxon>Caerostris</taxon>
    </lineage>
</organism>
<dbReference type="EMBL" id="BPLQ01006713">
    <property type="protein sequence ID" value="GIY24586.1"/>
    <property type="molecule type" value="Genomic_DNA"/>
</dbReference>
<dbReference type="CDD" id="cd23576">
    <property type="entry name" value="TFP_LU_ECD_BAMBI"/>
    <property type="match status" value="1"/>
</dbReference>
<proteinExistence type="predicted"/>
<dbReference type="Proteomes" id="UP001054837">
    <property type="component" value="Unassembled WGS sequence"/>
</dbReference>
<feature type="domain" description="BMP and activin membrane-bound inhibitor N-terminal" evidence="1">
    <location>
        <begin position="17"/>
        <end position="64"/>
    </location>
</feature>
<dbReference type="AlphaFoldDB" id="A0AAV4RUI5"/>
<reference evidence="2 3" key="1">
    <citation type="submission" date="2021-06" db="EMBL/GenBank/DDBJ databases">
        <title>Caerostris darwini draft genome.</title>
        <authorList>
            <person name="Kono N."/>
            <person name="Arakawa K."/>
        </authorList>
    </citation>
    <scope>NUCLEOTIDE SEQUENCE [LARGE SCALE GENOMIC DNA]</scope>
</reference>
<sequence length="156" mass="17601">MDAGLTDVGRQRYERLKTDVRCYCNLPACVTSGYMCKSSAGVCVSDHFGFNGDLWQSRHACMELLNDEDQPINPLKCPQTFPDVVLDSGTYPAHSVAKGRHVQLFPQRCGSSRSCLLSNDDYFYRHGGNNNRNNASVHEQMWFKAAVIAVAHRRWI</sequence>
<protein>
    <recommendedName>
        <fullName evidence="1">BMP and activin membrane-bound inhibitor N-terminal domain-containing protein</fullName>
    </recommendedName>
</protein>
<evidence type="ECO:0000259" key="1">
    <source>
        <dbReference type="Pfam" id="PF06211"/>
    </source>
</evidence>
<dbReference type="Pfam" id="PF06211">
    <property type="entry name" value="BAMBI"/>
    <property type="match status" value="1"/>
</dbReference>
<dbReference type="InterPro" id="IPR045807">
    <property type="entry name" value="BAMBI_N"/>
</dbReference>
<name>A0AAV4RUI5_9ARAC</name>
<accession>A0AAV4RUI5</accession>
<comment type="caution">
    <text evidence="2">The sequence shown here is derived from an EMBL/GenBank/DDBJ whole genome shotgun (WGS) entry which is preliminary data.</text>
</comment>
<keyword evidence="3" id="KW-1185">Reference proteome</keyword>
<gene>
    <name evidence="2" type="primary">AVEN_187727_1</name>
    <name evidence="2" type="ORF">CDAR_169461</name>
</gene>
<evidence type="ECO:0000313" key="2">
    <source>
        <dbReference type="EMBL" id="GIY24586.1"/>
    </source>
</evidence>
<evidence type="ECO:0000313" key="3">
    <source>
        <dbReference type="Proteomes" id="UP001054837"/>
    </source>
</evidence>